<gene>
    <name evidence="8" type="ORF">LTR24_005156</name>
</gene>
<evidence type="ECO:0000256" key="6">
    <source>
        <dbReference type="SAM" id="Phobius"/>
    </source>
</evidence>
<dbReference type="PIRSF" id="PIRSF006060">
    <property type="entry name" value="AA_transporter"/>
    <property type="match status" value="1"/>
</dbReference>
<dbReference type="Pfam" id="PF00324">
    <property type="entry name" value="AA_permease"/>
    <property type="match status" value="1"/>
</dbReference>
<feature type="transmembrane region" description="Helical" evidence="6">
    <location>
        <begin position="410"/>
        <end position="427"/>
    </location>
</feature>
<feature type="region of interest" description="Disordered" evidence="5">
    <location>
        <begin position="1"/>
        <end position="38"/>
    </location>
</feature>
<evidence type="ECO:0000256" key="2">
    <source>
        <dbReference type="ARBA" id="ARBA00022692"/>
    </source>
</evidence>
<proteinExistence type="predicted"/>
<feature type="transmembrane region" description="Helical" evidence="6">
    <location>
        <begin position="312"/>
        <end position="329"/>
    </location>
</feature>
<dbReference type="EMBL" id="JAVRRG010000057">
    <property type="protein sequence ID" value="KAK5092453.1"/>
    <property type="molecule type" value="Genomic_DNA"/>
</dbReference>
<keyword evidence="4 6" id="KW-0472">Membrane</keyword>
<dbReference type="InterPro" id="IPR050524">
    <property type="entry name" value="APC_YAT"/>
</dbReference>
<feature type="transmembrane region" description="Helical" evidence="6">
    <location>
        <begin position="269"/>
        <end position="291"/>
    </location>
</feature>
<comment type="caution">
    <text evidence="8">The sequence shown here is derived from an EMBL/GenBank/DDBJ whole genome shotgun (WGS) entry which is preliminary data.</text>
</comment>
<keyword evidence="2 6" id="KW-0812">Transmembrane</keyword>
<evidence type="ECO:0000313" key="8">
    <source>
        <dbReference type="EMBL" id="KAK5092453.1"/>
    </source>
</evidence>
<evidence type="ECO:0000256" key="5">
    <source>
        <dbReference type="SAM" id="MobiDB-lite"/>
    </source>
</evidence>
<dbReference type="Gene3D" id="1.20.1740.10">
    <property type="entry name" value="Amino acid/polyamine transporter I"/>
    <property type="match status" value="1"/>
</dbReference>
<protein>
    <recommendedName>
        <fullName evidence="7">Amino acid permease/ SLC12A domain-containing protein</fullName>
    </recommendedName>
</protein>
<evidence type="ECO:0000256" key="3">
    <source>
        <dbReference type="ARBA" id="ARBA00022989"/>
    </source>
</evidence>
<evidence type="ECO:0000256" key="1">
    <source>
        <dbReference type="ARBA" id="ARBA00004141"/>
    </source>
</evidence>
<reference evidence="8 9" key="1">
    <citation type="submission" date="2023-08" db="EMBL/GenBank/DDBJ databases">
        <title>Black Yeasts Isolated from many extreme environments.</title>
        <authorList>
            <person name="Coleine C."/>
            <person name="Stajich J.E."/>
            <person name="Selbmann L."/>
        </authorList>
    </citation>
    <scope>NUCLEOTIDE SEQUENCE [LARGE SCALE GENOMIC DNA]</scope>
    <source>
        <strain evidence="8 9">CCFEE 5885</strain>
    </source>
</reference>
<organism evidence="8 9">
    <name type="scientific">Lithohypha guttulata</name>
    <dbReference type="NCBI Taxonomy" id="1690604"/>
    <lineage>
        <taxon>Eukaryota</taxon>
        <taxon>Fungi</taxon>
        <taxon>Dikarya</taxon>
        <taxon>Ascomycota</taxon>
        <taxon>Pezizomycotina</taxon>
        <taxon>Eurotiomycetes</taxon>
        <taxon>Chaetothyriomycetidae</taxon>
        <taxon>Chaetothyriales</taxon>
        <taxon>Trichomeriaceae</taxon>
        <taxon>Lithohypha</taxon>
    </lineage>
</organism>
<feature type="transmembrane region" description="Helical" evidence="6">
    <location>
        <begin position="362"/>
        <end position="382"/>
    </location>
</feature>
<keyword evidence="9" id="KW-1185">Reference proteome</keyword>
<dbReference type="InterPro" id="IPR004841">
    <property type="entry name" value="AA-permease/SLC12A_dom"/>
</dbReference>
<evidence type="ECO:0000313" key="9">
    <source>
        <dbReference type="Proteomes" id="UP001345013"/>
    </source>
</evidence>
<feature type="compositionally biased region" description="Polar residues" evidence="5">
    <location>
        <begin position="19"/>
        <end position="36"/>
    </location>
</feature>
<feature type="domain" description="Amino acid permease/ SLC12A" evidence="7">
    <location>
        <begin position="87"/>
        <end position="543"/>
    </location>
</feature>
<keyword evidence="3 6" id="KW-1133">Transmembrane helix</keyword>
<dbReference type="PANTHER" id="PTHR43341">
    <property type="entry name" value="AMINO ACID PERMEASE"/>
    <property type="match status" value="1"/>
</dbReference>
<feature type="transmembrane region" description="Helical" evidence="6">
    <location>
        <begin position="195"/>
        <end position="219"/>
    </location>
</feature>
<name>A0ABR0KBA2_9EURO</name>
<evidence type="ECO:0000259" key="7">
    <source>
        <dbReference type="Pfam" id="PF00324"/>
    </source>
</evidence>
<evidence type="ECO:0000256" key="4">
    <source>
        <dbReference type="ARBA" id="ARBA00023136"/>
    </source>
</evidence>
<dbReference type="PANTHER" id="PTHR43341:SF4">
    <property type="entry name" value="ARGININE PERMEASE CAN1-RELATED"/>
    <property type="match status" value="1"/>
</dbReference>
<feature type="transmembrane region" description="Helical" evidence="6">
    <location>
        <begin position="519"/>
        <end position="539"/>
    </location>
</feature>
<feature type="transmembrane region" description="Helical" evidence="6">
    <location>
        <begin position="168"/>
        <end position="189"/>
    </location>
</feature>
<feature type="transmembrane region" description="Helical" evidence="6">
    <location>
        <begin position="433"/>
        <end position="455"/>
    </location>
</feature>
<accession>A0ABR0KBA2</accession>
<feature type="transmembrane region" description="Helical" evidence="6">
    <location>
        <begin position="231"/>
        <end position="249"/>
    </location>
</feature>
<sequence length="586" mass="63976">MDNLRKRSVVNTYEMGDMPSSSGKAQHAFTATTSELSSEDKPFDHKRLSVLAAEDRRVSIATIEAARVTEIDDRNGQFHRSFTPRQVHIISLGSNIGSGVFIGTGKALANGGPGNMVIAYGLACSCVWAVLQTLSEMTIAFPTSGNYIDYAYRWVDPALAFGAGFAEWLGWTAIVAAEAAFFNILVGFWTEGTGFPAAAGLTLFTVASLAIFTMPNTVFAWFEYITSLVKIFLFLIIIFVSFAIVGGAGANGRLDGSYWRELPVFKNGFGGFSNCILLAVWAVGDQVFIGIMGGEAQSPRFSMAHATKLVPFRVNIVYMLSVILITLMVPSDDERLLGGGGVAASPFVVAFTDAKIPGLPHIINAGMIIGILGISAEAIYLASRILRSMSHHQLLPERFAQVDNKGRPRWALAITCGVAVVLTYMNLSAGGAIALNWLVSITSACFFANWMIIAFTSWRFHQCLKAQGDNLFGEPFAWTSVKWPLAPAWLFSVSTLMFICCFAAGLKPLGGASISAENFFEYMIGIIIIVGFTGAFKLIMKTQWRDPETADLVTGRRTLSEEELHQLREYYAQPAWKRFGTYAQLW</sequence>
<dbReference type="Proteomes" id="UP001345013">
    <property type="component" value="Unassembled WGS sequence"/>
</dbReference>
<comment type="subcellular location">
    <subcellularLocation>
        <location evidence="1">Membrane</location>
        <topology evidence="1">Multi-pass membrane protein</topology>
    </subcellularLocation>
</comment>
<feature type="transmembrane region" description="Helical" evidence="6">
    <location>
        <begin position="488"/>
        <end position="507"/>
    </location>
</feature>